<gene>
    <name evidence="1" type="ORF">STIAU_6557</name>
</gene>
<dbReference type="EMBL" id="AAMD01000378">
    <property type="protein sequence ID" value="EAU61648.1"/>
    <property type="molecule type" value="Genomic_DNA"/>
</dbReference>
<name>Q08MD8_STIAD</name>
<proteinExistence type="predicted"/>
<dbReference type="Proteomes" id="UP000032702">
    <property type="component" value="Unassembled WGS sequence"/>
</dbReference>
<evidence type="ECO:0000313" key="1">
    <source>
        <dbReference type="EMBL" id="EAU61648.1"/>
    </source>
</evidence>
<reference evidence="1 2" key="1">
    <citation type="submission" date="2006-04" db="EMBL/GenBank/DDBJ databases">
        <authorList>
            <person name="Nierman W.C."/>
        </authorList>
    </citation>
    <scope>NUCLEOTIDE SEQUENCE [LARGE SCALE GENOMIC DNA]</scope>
    <source>
        <strain evidence="1 2">DW4/3-1</strain>
    </source>
</reference>
<evidence type="ECO:0000313" key="2">
    <source>
        <dbReference type="Proteomes" id="UP000032702"/>
    </source>
</evidence>
<sequence>MQAARRERFFREDGCLPSRRRSVGLEPPLGAGADVVAELLRA</sequence>
<organism evidence="1 2">
    <name type="scientific">Stigmatella aurantiaca (strain DW4/3-1)</name>
    <dbReference type="NCBI Taxonomy" id="378806"/>
    <lineage>
        <taxon>Bacteria</taxon>
        <taxon>Pseudomonadati</taxon>
        <taxon>Myxococcota</taxon>
        <taxon>Myxococcia</taxon>
        <taxon>Myxococcales</taxon>
        <taxon>Cystobacterineae</taxon>
        <taxon>Archangiaceae</taxon>
        <taxon>Stigmatella</taxon>
    </lineage>
</organism>
<dbReference type="AlphaFoldDB" id="Q08MD8"/>
<feature type="non-terminal residue" evidence="1">
    <location>
        <position position="42"/>
    </location>
</feature>
<comment type="caution">
    <text evidence="1">The sequence shown here is derived from an EMBL/GenBank/DDBJ whole genome shotgun (WGS) entry which is preliminary data.</text>
</comment>
<protein>
    <submittedName>
        <fullName evidence="1">Uncharacterized protein</fullName>
    </submittedName>
</protein>
<accession>Q08MD8</accession>